<reference evidence="1 2" key="1">
    <citation type="submission" date="2023-11" db="EMBL/GenBank/DDBJ databases">
        <authorList>
            <person name="Cook R."/>
            <person name="Crisci M."/>
            <person name="Pye H."/>
            <person name="Adriaenssens E."/>
            <person name="Santini J."/>
        </authorList>
    </citation>
    <scope>NUCLEOTIDE SEQUENCE [LARGE SCALE GENOMIC DNA]</scope>
    <source>
        <strain evidence="1">Lak_Megaphage_RVC_JS4_GC31</strain>
    </source>
</reference>
<dbReference type="EMBL" id="OR769222">
    <property type="protein sequence ID" value="WQJ52837.1"/>
    <property type="molecule type" value="Genomic_DNA"/>
</dbReference>
<proteinExistence type="predicted"/>
<organism evidence="1 2">
    <name type="scientific">phage Lak_Megaphage_RVC_JS4_GC31</name>
    <dbReference type="NCBI Taxonomy" id="3109228"/>
    <lineage>
        <taxon>Viruses</taxon>
        <taxon>Duplodnaviria</taxon>
        <taxon>Heunggongvirae</taxon>
        <taxon>Uroviricota</taxon>
        <taxon>Caudoviricetes</taxon>
        <taxon>Caudoviricetes code 15 clade</taxon>
    </lineage>
</organism>
<protein>
    <submittedName>
        <fullName evidence="1">Uncharacterized protein</fullName>
    </submittedName>
</protein>
<keyword evidence="2" id="KW-1185">Reference proteome</keyword>
<accession>A0ABZ0Z0X5</accession>
<evidence type="ECO:0000313" key="2">
    <source>
        <dbReference type="Proteomes" id="UP001349343"/>
    </source>
</evidence>
<name>A0ABZ0Z0X5_9CAUD</name>
<evidence type="ECO:0000313" key="1">
    <source>
        <dbReference type="EMBL" id="WQJ52837.1"/>
    </source>
</evidence>
<dbReference type="Proteomes" id="UP001349343">
    <property type="component" value="Segment"/>
</dbReference>
<sequence>MDSRMVEDLIVYELVAKLNNLLKEYDCGYSETIHEKIINKFNDIAEETYRKYLCKFR</sequence>